<keyword evidence="5" id="KW-1185">Reference proteome</keyword>
<reference evidence="4" key="1">
    <citation type="submission" date="2022-07" db="EMBL/GenBank/DDBJ databases">
        <title>Fungi with potential for degradation of polypropylene.</title>
        <authorList>
            <person name="Gostincar C."/>
        </authorList>
    </citation>
    <scope>NUCLEOTIDE SEQUENCE</scope>
    <source>
        <strain evidence="4">EXF-13308</strain>
    </source>
</reference>
<feature type="repeat" description="PPR" evidence="2">
    <location>
        <begin position="183"/>
        <end position="217"/>
    </location>
</feature>
<name>A0AA38VQP7_9PEZI</name>
<dbReference type="Pfam" id="PF13812">
    <property type="entry name" value="PPR_3"/>
    <property type="match status" value="1"/>
</dbReference>
<dbReference type="NCBIfam" id="TIGR00756">
    <property type="entry name" value="PPR"/>
    <property type="match status" value="1"/>
</dbReference>
<evidence type="ECO:0000256" key="1">
    <source>
        <dbReference type="ARBA" id="ARBA00022737"/>
    </source>
</evidence>
<feature type="compositionally biased region" description="Basic and acidic residues" evidence="3">
    <location>
        <begin position="587"/>
        <end position="597"/>
    </location>
</feature>
<gene>
    <name evidence="4" type="ORF">NKR23_g7764</name>
</gene>
<evidence type="ECO:0000256" key="3">
    <source>
        <dbReference type="SAM" id="MobiDB-lite"/>
    </source>
</evidence>
<evidence type="ECO:0000313" key="5">
    <source>
        <dbReference type="Proteomes" id="UP001174694"/>
    </source>
</evidence>
<keyword evidence="1" id="KW-0677">Repeat</keyword>
<dbReference type="PROSITE" id="PS51375">
    <property type="entry name" value="PPR"/>
    <property type="match status" value="2"/>
</dbReference>
<dbReference type="InterPro" id="IPR011990">
    <property type="entry name" value="TPR-like_helical_dom_sf"/>
</dbReference>
<dbReference type="Proteomes" id="UP001174694">
    <property type="component" value="Unassembled WGS sequence"/>
</dbReference>
<dbReference type="Pfam" id="PF13041">
    <property type="entry name" value="PPR_2"/>
    <property type="match status" value="1"/>
</dbReference>
<dbReference type="InterPro" id="IPR002885">
    <property type="entry name" value="PPR_rpt"/>
</dbReference>
<feature type="region of interest" description="Disordered" evidence="3">
    <location>
        <begin position="562"/>
        <end position="581"/>
    </location>
</feature>
<sequence>MCALQADPVTSHLLLRAIFQDPLPPAYMIQDTIQYLVYKLRGKPLSDTFTEELYETVLFVLENSPRGYLRLRQNTVYSLMKHVGVEKKRALYHALVESQHQLHAYTLLQFASAFSRDPTTKELSLEILENLLKADALDINTPHGASLCTSILTMKEDDLLSGSVSTSPAELFQCLLDCGLNPNVITYTAIIRNLCLTRELGIAWQVFDVMKQHRIEPDAYLYSTLLNGSKLCGDFHSLRRVATMARTAQIRDPVVWNDLLHSVFLSAVIEARATGMKPPRVLPAFGSMLRLYARFFNLEPLKKLLLVDVKQLLTEAEQAPAHHWSFTRKLEPLWDDLAPLAPDELIEPTTSTLGTMILGYVRSFSQPYNVIAFYSHFRSLLKEGDPVTVHIVQMEGTLVHDIVIKALAEWRGMLRVALDVVSDMLKDATPTPAEGGDSTSAAALAAPRRHPPPSVHTWSILLNGFMYFRQKRQGERILQMMREHGVAPNLVTWNTLAAGYARLQEVGRTVRALQRLEAAGHEADDFTLRAFSYLKNKGRAISQMESMIERKKAARVIEEARSVGQEGEQLEAHEEEEVEEGLRRLENAVEELAKMTEEDGASGEGLSRGVEDDELDIQDSERGREHAGSWR</sequence>
<dbReference type="Gene3D" id="1.25.40.10">
    <property type="entry name" value="Tetratricopeptide repeat domain"/>
    <property type="match status" value="2"/>
</dbReference>
<feature type="compositionally biased region" description="Basic and acidic residues" evidence="3">
    <location>
        <begin position="619"/>
        <end position="631"/>
    </location>
</feature>
<evidence type="ECO:0000256" key="2">
    <source>
        <dbReference type="PROSITE-ProRule" id="PRU00708"/>
    </source>
</evidence>
<evidence type="ECO:0000313" key="4">
    <source>
        <dbReference type="EMBL" id="KAJ9141794.1"/>
    </source>
</evidence>
<feature type="region of interest" description="Disordered" evidence="3">
    <location>
        <begin position="429"/>
        <end position="451"/>
    </location>
</feature>
<accession>A0AA38VQP7</accession>
<dbReference type="AlphaFoldDB" id="A0AA38VQP7"/>
<organism evidence="4 5">
    <name type="scientific">Pleurostoma richardsiae</name>
    <dbReference type="NCBI Taxonomy" id="41990"/>
    <lineage>
        <taxon>Eukaryota</taxon>
        <taxon>Fungi</taxon>
        <taxon>Dikarya</taxon>
        <taxon>Ascomycota</taxon>
        <taxon>Pezizomycotina</taxon>
        <taxon>Sordariomycetes</taxon>
        <taxon>Sordariomycetidae</taxon>
        <taxon>Calosphaeriales</taxon>
        <taxon>Pleurostomataceae</taxon>
        <taxon>Pleurostoma</taxon>
    </lineage>
</organism>
<comment type="caution">
    <text evidence="4">The sequence shown here is derived from an EMBL/GenBank/DDBJ whole genome shotgun (WGS) entry which is preliminary data.</text>
</comment>
<protein>
    <submittedName>
        <fullName evidence="4">Pentatricopeptide repeat protein</fullName>
    </submittedName>
</protein>
<dbReference type="PANTHER" id="PTHR47941">
    <property type="entry name" value="PENTATRICOPEPTIDE REPEAT-CONTAINING PROTEIN 3, MITOCHONDRIAL"/>
    <property type="match status" value="1"/>
</dbReference>
<proteinExistence type="predicted"/>
<feature type="repeat" description="PPR" evidence="2">
    <location>
        <begin position="454"/>
        <end position="488"/>
    </location>
</feature>
<dbReference type="EMBL" id="JANBVO010000025">
    <property type="protein sequence ID" value="KAJ9141794.1"/>
    <property type="molecule type" value="Genomic_DNA"/>
</dbReference>
<feature type="region of interest" description="Disordered" evidence="3">
    <location>
        <begin position="587"/>
        <end position="631"/>
    </location>
</feature>